<reference evidence="2" key="1">
    <citation type="submission" date="2023-03" db="EMBL/GenBank/DDBJ databases">
        <title>Massive genome expansion in bonnet fungi (Mycena s.s.) driven by repeated elements and novel gene families across ecological guilds.</title>
        <authorList>
            <consortium name="Lawrence Berkeley National Laboratory"/>
            <person name="Harder C.B."/>
            <person name="Miyauchi S."/>
            <person name="Viragh M."/>
            <person name="Kuo A."/>
            <person name="Thoen E."/>
            <person name="Andreopoulos B."/>
            <person name="Lu D."/>
            <person name="Skrede I."/>
            <person name="Drula E."/>
            <person name="Henrissat B."/>
            <person name="Morin E."/>
            <person name="Kohler A."/>
            <person name="Barry K."/>
            <person name="LaButti K."/>
            <person name="Morin E."/>
            <person name="Salamov A."/>
            <person name="Lipzen A."/>
            <person name="Mereny Z."/>
            <person name="Hegedus B."/>
            <person name="Baldrian P."/>
            <person name="Stursova M."/>
            <person name="Weitz H."/>
            <person name="Taylor A."/>
            <person name="Grigoriev I.V."/>
            <person name="Nagy L.G."/>
            <person name="Martin F."/>
            <person name="Kauserud H."/>
        </authorList>
    </citation>
    <scope>NUCLEOTIDE SEQUENCE</scope>
    <source>
        <strain evidence="2">CBHHK173m</strain>
    </source>
</reference>
<feature type="region of interest" description="Disordered" evidence="1">
    <location>
        <begin position="153"/>
        <end position="172"/>
    </location>
</feature>
<feature type="compositionally biased region" description="Pro residues" evidence="1">
    <location>
        <begin position="54"/>
        <end position="73"/>
    </location>
</feature>
<comment type="caution">
    <text evidence="2">The sequence shown here is derived from an EMBL/GenBank/DDBJ whole genome shotgun (WGS) entry which is preliminary data.</text>
</comment>
<feature type="region of interest" description="Disordered" evidence="1">
    <location>
        <begin position="32"/>
        <end position="90"/>
    </location>
</feature>
<feature type="compositionally biased region" description="Basic and acidic residues" evidence="1">
    <location>
        <begin position="38"/>
        <end position="53"/>
    </location>
</feature>
<evidence type="ECO:0000256" key="1">
    <source>
        <dbReference type="SAM" id="MobiDB-lite"/>
    </source>
</evidence>
<accession>A0AAD6UER2</accession>
<sequence length="230" mass="24659">MLPVLGSRILGVSNMLARRIFRTSDQLNEVLRTPPLAQRDEVGWGIREPEPESHPPQSPPDSNPPATYPPADPTAPSLYKRRTLPPLPPLPLSPAEHAALPLMRAFPGIGGGLPFSLQHALAAASGLLGSPIPPSAPPDLHVRPNPVVGVGEGQPRHVRSRPGARPFPTSAAGAPLNFFKRSPKRFPFMTPYYLSTPPPPPPLPPLDPAVARRPSLASALQKRLAGRVRH</sequence>
<keyword evidence="3" id="KW-1185">Reference proteome</keyword>
<evidence type="ECO:0000313" key="3">
    <source>
        <dbReference type="Proteomes" id="UP001222325"/>
    </source>
</evidence>
<protein>
    <submittedName>
        <fullName evidence="2">Uncharacterized protein</fullName>
    </submittedName>
</protein>
<feature type="compositionally biased region" description="Pro residues" evidence="1">
    <location>
        <begin position="196"/>
        <end position="207"/>
    </location>
</feature>
<name>A0AAD6UER2_9AGAR</name>
<dbReference type="EMBL" id="JARJCN010000006">
    <property type="protein sequence ID" value="KAJ7099945.1"/>
    <property type="molecule type" value="Genomic_DNA"/>
</dbReference>
<evidence type="ECO:0000313" key="2">
    <source>
        <dbReference type="EMBL" id="KAJ7099945.1"/>
    </source>
</evidence>
<feature type="region of interest" description="Disordered" evidence="1">
    <location>
        <begin position="192"/>
        <end position="230"/>
    </location>
</feature>
<proteinExistence type="predicted"/>
<dbReference type="AlphaFoldDB" id="A0AAD6UER2"/>
<dbReference type="Proteomes" id="UP001222325">
    <property type="component" value="Unassembled WGS sequence"/>
</dbReference>
<organism evidence="2 3">
    <name type="scientific">Mycena belliarum</name>
    <dbReference type="NCBI Taxonomy" id="1033014"/>
    <lineage>
        <taxon>Eukaryota</taxon>
        <taxon>Fungi</taxon>
        <taxon>Dikarya</taxon>
        <taxon>Basidiomycota</taxon>
        <taxon>Agaricomycotina</taxon>
        <taxon>Agaricomycetes</taxon>
        <taxon>Agaricomycetidae</taxon>
        <taxon>Agaricales</taxon>
        <taxon>Marasmiineae</taxon>
        <taxon>Mycenaceae</taxon>
        <taxon>Mycena</taxon>
    </lineage>
</organism>
<gene>
    <name evidence="2" type="ORF">B0H15DRAFT_502854</name>
</gene>